<sequence>MQLIQDWVNNKGIKINYIDNHIINSKKTPLLICPGLSESAQDYIKIIERLNDRRCIALSFRGRGKSDSPERGYTLTHHLQDIHSIVECLNLDKFCIMGYSRGVSYALGYSLLNQNALKGLILGEYPAQHKKMPKGWASESMEFYNSHCQSISIKYNVLEAIERESEQIYFKDQLPNITCNTLILKGEKEETLLTLEDISEYIQNLGSKSIRIKHFENSGHDIKEDEFENLLNILDEFLSSLDDQCN</sequence>
<dbReference type="SUPFAM" id="SSF53474">
    <property type="entry name" value="alpha/beta-Hydrolases"/>
    <property type="match status" value="1"/>
</dbReference>
<evidence type="ECO:0000259" key="2">
    <source>
        <dbReference type="Pfam" id="PF00561"/>
    </source>
</evidence>
<dbReference type="Gene3D" id="3.40.50.1820">
    <property type="entry name" value="alpha/beta hydrolase"/>
    <property type="match status" value="1"/>
</dbReference>
<dbReference type="Proteomes" id="UP000199068">
    <property type="component" value="Unassembled WGS sequence"/>
</dbReference>
<protein>
    <submittedName>
        <fullName evidence="3">Pimeloyl-ACP methyl ester carboxylesterase</fullName>
    </submittedName>
</protein>
<organism evidence="3 4">
    <name type="scientific">Romboutsia lituseburensis DSM 797</name>
    <dbReference type="NCBI Taxonomy" id="1121325"/>
    <lineage>
        <taxon>Bacteria</taxon>
        <taxon>Bacillati</taxon>
        <taxon>Bacillota</taxon>
        <taxon>Clostridia</taxon>
        <taxon>Peptostreptococcales</taxon>
        <taxon>Peptostreptococcaceae</taxon>
        <taxon>Romboutsia</taxon>
    </lineage>
</organism>
<evidence type="ECO:0000313" key="4">
    <source>
        <dbReference type="Proteomes" id="UP000199068"/>
    </source>
</evidence>
<dbReference type="GO" id="GO:0016787">
    <property type="term" value="F:hydrolase activity"/>
    <property type="evidence" value="ECO:0007669"/>
    <property type="project" value="UniProtKB-KW"/>
</dbReference>
<dbReference type="EMBL" id="FNGW01000003">
    <property type="protein sequence ID" value="SDL73274.1"/>
    <property type="molecule type" value="Genomic_DNA"/>
</dbReference>
<dbReference type="RefSeq" id="WP_092724913.1">
    <property type="nucleotide sequence ID" value="NZ_FNGW01000003.1"/>
</dbReference>
<proteinExistence type="predicted"/>
<dbReference type="GO" id="GO:0016020">
    <property type="term" value="C:membrane"/>
    <property type="evidence" value="ECO:0007669"/>
    <property type="project" value="TreeGrafter"/>
</dbReference>
<dbReference type="STRING" id="1121325.SAMN04515677_103213"/>
<name>A0A1G9MGL8_9FIRM</name>
<accession>A0A1G9MGL8</accession>
<dbReference type="AlphaFoldDB" id="A0A1G9MGL8"/>
<dbReference type="Pfam" id="PF00561">
    <property type="entry name" value="Abhydrolase_1"/>
    <property type="match status" value="1"/>
</dbReference>
<dbReference type="PANTHER" id="PTHR43798">
    <property type="entry name" value="MONOACYLGLYCEROL LIPASE"/>
    <property type="match status" value="1"/>
</dbReference>
<keyword evidence="4" id="KW-1185">Reference proteome</keyword>
<gene>
    <name evidence="3" type="ORF">SAMN04515677_103213</name>
</gene>
<dbReference type="PANTHER" id="PTHR43798:SF31">
    <property type="entry name" value="AB HYDROLASE SUPERFAMILY PROTEIN YCLE"/>
    <property type="match status" value="1"/>
</dbReference>
<evidence type="ECO:0000313" key="3">
    <source>
        <dbReference type="EMBL" id="SDL73274.1"/>
    </source>
</evidence>
<evidence type="ECO:0000256" key="1">
    <source>
        <dbReference type="ARBA" id="ARBA00022801"/>
    </source>
</evidence>
<dbReference type="InterPro" id="IPR000073">
    <property type="entry name" value="AB_hydrolase_1"/>
</dbReference>
<dbReference type="InterPro" id="IPR029058">
    <property type="entry name" value="AB_hydrolase_fold"/>
</dbReference>
<keyword evidence="1" id="KW-0378">Hydrolase</keyword>
<reference evidence="3 4" key="1">
    <citation type="submission" date="2016-10" db="EMBL/GenBank/DDBJ databases">
        <authorList>
            <person name="de Groot N.N."/>
        </authorList>
    </citation>
    <scope>NUCLEOTIDE SEQUENCE [LARGE SCALE GENOMIC DNA]</scope>
    <source>
        <strain evidence="3 4">DSM 797</strain>
    </source>
</reference>
<feature type="domain" description="AB hydrolase-1" evidence="2">
    <location>
        <begin position="29"/>
        <end position="122"/>
    </location>
</feature>
<dbReference type="InterPro" id="IPR050266">
    <property type="entry name" value="AB_hydrolase_sf"/>
</dbReference>